<evidence type="ECO:0000313" key="3">
    <source>
        <dbReference type="Proteomes" id="UP000027222"/>
    </source>
</evidence>
<name>A0A067TJI3_GALM3</name>
<reference evidence="3" key="1">
    <citation type="journal article" date="2014" name="Proc. Natl. Acad. Sci. U.S.A.">
        <title>Extensive sampling of basidiomycete genomes demonstrates inadequacy of the white-rot/brown-rot paradigm for wood decay fungi.</title>
        <authorList>
            <person name="Riley R."/>
            <person name="Salamov A.A."/>
            <person name="Brown D.W."/>
            <person name="Nagy L.G."/>
            <person name="Floudas D."/>
            <person name="Held B.W."/>
            <person name="Levasseur A."/>
            <person name="Lombard V."/>
            <person name="Morin E."/>
            <person name="Otillar R."/>
            <person name="Lindquist E.A."/>
            <person name="Sun H."/>
            <person name="LaButti K.M."/>
            <person name="Schmutz J."/>
            <person name="Jabbour D."/>
            <person name="Luo H."/>
            <person name="Baker S.E."/>
            <person name="Pisabarro A.G."/>
            <person name="Walton J.D."/>
            <person name="Blanchette R.A."/>
            <person name="Henrissat B."/>
            <person name="Martin F."/>
            <person name="Cullen D."/>
            <person name="Hibbett D.S."/>
            <person name="Grigoriev I.V."/>
        </authorList>
    </citation>
    <scope>NUCLEOTIDE SEQUENCE [LARGE SCALE GENOMIC DNA]</scope>
    <source>
        <strain evidence="3">CBS 339.88</strain>
    </source>
</reference>
<protein>
    <submittedName>
        <fullName evidence="2">Uncharacterized protein</fullName>
    </submittedName>
</protein>
<keyword evidence="1" id="KW-1133">Transmembrane helix</keyword>
<dbReference type="AlphaFoldDB" id="A0A067TJI3"/>
<organism evidence="2 3">
    <name type="scientific">Galerina marginata (strain CBS 339.88)</name>
    <dbReference type="NCBI Taxonomy" id="685588"/>
    <lineage>
        <taxon>Eukaryota</taxon>
        <taxon>Fungi</taxon>
        <taxon>Dikarya</taxon>
        <taxon>Basidiomycota</taxon>
        <taxon>Agaricomycotina</taxon>
        <taxon>Agaricomycetes</taxon>
        <taxon>Agaricomycetidae</taxon>
        <taxon>Agaricales</taxon>
        <taxon>Agaricineae</taxon>
        <taxon>Strophariaceae</taxon>
        <taxon>Galerina</taxon>
    </lineage>
</organism>
<keyword evidence="3" id="KW-1185">Reference proteome</keyword>
<keyword evidence="1" id="KW-0472">Membrane</keyword>
<dbReference type="EMBL" id="KL142372">
    <property type="protein sequence ID" value="KDR80074.1"/>
    <property type="molecule type" value="Genomic_DNA"/>
</dbReference>
<dbReference type="HOGENOM" id="CLU_1835319_0_0_1"/>
<evidence type="ECO:0000256" key="1">
    <source>
        <dbReference type="SAM" id="Phobius"/>
    </source>
</evidence>
<dbReference type="Proteomes" id="UP000027222">
    <property type="component" value="Unassembled WGS sequence"/>
</dbReference>
<gene>
    <name evidence="2" type="ORF">GALMADRAFT_242305</name>
</gene>
<proteinExistence type="predicted"/>
<accession>A0A067TJI3</accession>
<sequence>MIAFGHELDPTWPVSASTSVAQCSKSAVFFAKPAYSGPEASLRTFRVPENRRQQDPSQLHGPGLSPTMTAFSALYSCSLVLWGIACHRFDGLQNNLTSHFVRRDRVARHRLAHSITLYFGLAKFTSFFFSRTALAFVLIF</sequence>
<keyword evidence="1" id="KW-0812">Transmembrane</keyword>
<evidence type="ECO:0000313" key="2">
    <source>
        <dbReference type="EMBL" id="KDR80074.1"/>
    </source>
</evidence>
<feature type="transmembrane region" description="Helical" evidence="1">
    <location>
        <begin position="115"/>
        <end position="139"/>
    </location>
</feature>